<evidence type="ECO:0000313" key="2">
    <source>
        <dbReference type="EMBL" id="KAF2400348.1"/>
    </source>
</evidence>
<proteinExistence type="predicted"/>
<sequence length="272" mass="29616">MCIYKLYIFTACGHHIFDTRPLMQCDAKKRQLAIDTENIPTENAANPPSPGPASSVYTSSTVSLTPHTYSSIGYITALVTPGTTPSTTAGTPVVGPGTKALPDAPTRFSLPPSRFWNSTPAQLPSDTAKPLPPAPILSPTTARAKRSLATDSNTHKALTGNNTCVPRGHPLRTFRLEHLCRNCEMGRQARLEELEEEVVIEVRVPERKWRVNYERRQKEGWKAWGSQEVRIEDLVAQREEEAMRGSVGRMVLRRRSGSAGGSAAGPAGGSAE</sequence>
<feature type="region of interest" description="Disordered" evidence="1">
    <location>
        <begin position="252"/>
        <end position="272"/>
    </location>
</feature>
<dbReference type="AlphaFoldDB" id="A0A6G1HWB6"/>
<name>A0A6G1HWB6_9PEZI</name>
<reference evidence="2" key="1">
    <citation type="journal article" date="2020" name="Stud. Mycol.">
        <title>101 Dothideomycetes genomes: a test case for predicting lifestyles and emergence of pathogens.</title>
        <authorList>
            <person name="Haridas S."/>
            <person name="Albert R."/>
            <person name="Binder M."/>
            <person name="Bloem J."/>
            <person name="Labutti K."/>
            <person name="Salamov A."/>
            <person name="Andreopoulos B."/>
            <person name="Baker S."/>
            <person name="Barry K."/>
            <person name="Bills G."/>
            <person name="Bluhm B."/>
            <person name="Cannon C."/>
            <person name="Castanera R."/>
            <person name="Culley D."/>
            <person name="Daum C."/>
            <person name="Ezra D."/>
            <person name="Gonzalez J."/>
            <person name="Henrissat B."/>
            <person name="Kuo A."/>
            <person name="Liang C."/>
            <person name="Lipzen A."/>
            <person name="Lutzoni F."/>
            <person name="Magnuson J."/>
            <person name="Mondo S."/>
            <person name="Nolan M."/>
            <person name="Ohm R."/>
            <person name="Pangilinan J."/>
            <person name="Park H.-J."/>
            <person name="Ramirez L."/>
            <person name="Alfaro M."/>
            <person name="Sun H."/>
            <person name="Tritt A."/>
            <person name="Yoshinaga Y."/>
            <person name="Zwiers L.-H."/>
            <person name="Turgeon B."/>
            <person name="Goodwin S."/>
            <person name="Spatafora J."/>
            <person name="Crous P."/>
            <person name="Grigoriev I."/>
        </authorList>
    </citation>
    <scope>NUCLEOTIDE SEQUENCE</scope>
    <source>
        <strain evidence="2">CBS 262.69</strain>
    </source>
</reference>
<evidence type="ECO:0000256" key="1">
    <source>
        <dbReference type="SAM" id="MobiDB-lite"/>
    </source>
</evidence>
<accession>A0A6G1HWB6</accession>
<dbReference type="Proteomes" id="UP000799640">
    <property type="component" value="Unassembled WGS sequence"/>
</dbReference>
<dbReference type="EMBL" id="ML996695">
    <property type="protein sequence ID" value="KAF2400348.1"/>
    <property type="molecule type" value="Genomic_DNA"/>
</dbReference>
<evidence type="ECO:0000313" key="3">
    <source>
        <dbReference type="Proteomes" id="UP000799640"/>
    </source>
</evidence>
<gene>
    <name evidence="2" type="ORF">EJ06DRAFT_427061</name>
</gene>
<keyword evidence="3" id="KW-1185">Reference proteome</keyword>
<organism evidence="2 3">
    <name type="scientific">Trichodelitschia bisporula</name>
    <dbReference type="NCBI Taxonomy" id="703511"/>
    <lineage>
        <taxon>Eukaryota</taxon>
        <taxon>Fungi</taxon>
        <taxon>Dikarya</taxon>
        <taxon>Ascomycota</taxon>
        <taxon>Pezizomycotina</taxon>
        <taxon>Dothideomycetes</taxon>
        <taxon>Dothideomycetes incertae sedis</taxon>
        <taxon>Phaeotrichales</taxon>
        <taxon>Phaeotrichaceae</taxon>
        <taxon>Trichodelitschia</taxon>
    </lineage>
</organism>
<feature type="region of interest" description="Disordered" evidence="1">
    <location>
        <begin position="39"/>
        <end position="59"/>
    </location>
</feature>
<protein>
    <submittedName>
        <fullName evidence="2">Uncharacterized protein</fullName>
    </submittedName>
</protein>
<feature type="compositionally biased region" description="Gly residues" evidence="1">
    <location>
        <begin position="258"/>
        <end position="272"/>
    </location>
</feature>